<accession>A0A0C2MIH9</accession>
<sequence>MIPNYVLTIEDREQLTGFLKACINLFGDQKEGDRLSEFSIKWRTQFFQCESFLIRSVGHQKDPRNAAFEYLTFGDWFNAVRMFNKIDYKICLDPISRFYCGVAYAKIYQICRRCDKYREYIKELIFKAIRLFTGCLLSLLFYEDSPRSESTKTAIPAPPEILYRITLNCNEIHILRSKCVFWLSWLYFESNDFRKCVYYGKIFLSYKLYNFKTFFLMNLYILNSYARAHRFDLAINEIDKLDFSQHKFPHSLKFLTPDIFEGDTVIPRNSRVADSIFRYQKIIFLLLNQDYRRALVEYDSFEKIHDLPNEMKESLCTLVHRVRFQLSCLA</sequence>
<keyword evidence="2" id="KW-1185">Reference proteome</keyword>
<comment type="caution">
    <text evidence="1">The sequence shown here is derived from an EMBL/GenBank/DDBJ whole genome shotgun (WGS) entry which is preliminary data.</text>
</comment>
<evidence type="ECO:0000313" key="2">
    <source>
        <dbReference type="Proteomes" id="UP000031668"/>
    </source>
</evidence>
<organism evidence="1 2">
    <name type="scientific">Thelohanellus kitauei</name>
    <name type="common">Myxosporean</name>
    <dbReference type="NCBI Taxonomy" id="669202"/>
    <lineage>
        <taxon>Eukaryota</taxon>
        <taxon>Metazoa</taxon>
        <taxon>Cnidaria</taxon>
        <taxon>Myxozoa</taxon>
        <taxon>Myxosporea</taxon>
        <taxon>Bivalvulida</taxon>
        <taxon>Platysporina</taxon>
        <taxon>Myxobolidae</taxon>
        <taxon>Thelohanellus</taxon>
    </lineage>
</organism>
<evidence type="ECO:0000313" key="1">
    <source>
        <dbReference type="EMBL" id="KII66901.1"/>
    </source>
</evidence>
<dbReference type="AlphaFoldDB" id="A0A0C2MIH9"/>
<name>A0A0C2MIH9_THEKT</name>
<dbReference type="EMBL" id="JWZT01003400">
    <property type="protein sequence ID" value="KII66901.1"/>
    <property type="molecule type" value="Genomic_DNA"/>
</dbReference>
<gene>
    <name evidence="1" type="ORF">RF11_08106</name>
</gene>
<proteinExistence type="predicted"/>
<reference evidence="1 2" key="1">
    <citation type="journal article" date="2014" name="Genome Biol. Evol.">
        <title>The genome of the myxosporean Thelohanellus kitauei shows adaptations to nutrient acquisition within its fish host.</title>
        <authorList>
            <person name="Yang Y."/>
            <person name="Xiong J."/>
            <person name="Zhou Z."/>
            <person name="Huo F."/>
            <person name="Miao W."/>
            <person name="Ran C."/>
            <person name="Liu Y."/>
            <person name="Zhang J."/>
            <person name="Feng J."/>
            <person name="Wang M."/>
            <person name="Wang M."/>
            <person name="Wang L."/>
            <person name="Yao B."/>
        </authorList>
    </citation>
    <scope>NUCLEOTIDE SEQUENCE [LARGE SCALE GENOMIC DNA]</scope>
    <source>
        <strain evidence="1">Wuqing</strain>
    </source>
</reference>
<dbReference type="Proteomes" id="UP000031668">
    <property type="component" value="Unassembled WGS sequence"/>
</dbReference>
<protein>
    <submittedName>
        <fullName evidence="1">Uncharacterized protein</fullName>
    </submittedName>
</protein>